<dbReference type="InterPro" id="IPR058163">
    <property type="entry name" value="LysR-type_TF_proteobact-type"/>
</dbReference>
<keyword evidence="2" id="KW-0805">Transcription regulation</keyword>
<protein>
    <submittedName>
        <fullName evidence="6">LysR family transcriptional regulator</fullName>
    </submittedName>
</protein>
<keyword evidence="3" id="KW-0238">DNA-binding</keyword>
<evidence type="ECO:0000259" key="5">
    <source>
        <dbReference type="PROSITE" id="PS50931"/>
    </source>
</evidence>
<evidence type="ECO:0000256" key="4">
    <source>
        <dbReference type="ARBA" id="ARBA00023163"/>
    </source>
</evidence>
<dbReference type="PANTHER" id="PTHR30537">
    <property type="entry name" value="HTH-TYPE TRANSCRIPTIONAL REGULATOR"/>
    <property type="match status" value="1"/>
</dbReference>
<dbReference type="Gene3D" id="1.10.10.10">
    <property type="entry name" value="Winged helix-like DNA-binding domain superfamily/Winged helix DNA-binding domain"/>
    <property type="match status" value="1"/>
</dbReference>
<dbReference type="InterPro" id="IPR000847">
    <property type="entry name" value="LysR_HTH_N"/>
</dbReference>
<dbReference type="SUPFAM" id="SSF46785">
    <property type="entry name" value="Winged helix' DNA-binding domain"/>
    <property type="match status" value="1"/>
</dbReference>
<comment type="similarity">
    <text evidence="1">Belongs to the LysR transcriptional regulatory family.</text>
</comment>
<dbReference type="PANTHER" id="PTHR30537:SF72">
    <property type="entry name" value="LYSR FAMILY TRANSCRIPTIONAL REGULATOR"/>
    <property type="match status" value="1"/>
</dbReference>
<feature type="domain" description="HTH lysR-type" evidence="5">
    <location>
        <begin position="1"/>
        <end position="59"/>
    </location>
</feature>
<comment type="caution">
    <text evidence="6">The sequence shown here is derived from an EMBL/GenBank/DDBJ whole genome shotgun (WGS) entry which is preliminary data.</text>
</comment>
<dbReference type="Gene3D" id="3.40.190.290">
    <property type="match status" value="1"/>
</dbReference>
<evidence type="ECO:0000313" key="6">
    <source>
        <dbReference type="EMBL" id="PZP27931.1"/>
    </source>
</evidence>
<dbReference type="Pfam" id="PF00126">
    <property type="entry name" value="HTH_1"/>
    <property type="match status" value="1"/>
</dbReference>
<organism evidence="6 7">
    <name type="scientific">Roseateles depolymerans</name>
    <dbReference type="NCBI Taxonomy" id="76731"/>
    <lineage>
        <taxon>Bacteria</taxon>
        <taxon>Pseudomonadati</taxon>
        <taxon>Pseudomonadota</taxon>
        <taxon>Betaproteobacteria</taxon>
        <taxon>Burkholderiales</taxon>
        <taxon>Sphaerotilaceae</taxon>
        <taxon>Roseateles</taxon>
    </lineage>
</organism>
<dbReference type="AlphaFoldDB" id="A0A2W5D826"/>
<accession>A0A2W5D826</accession>
<gene>
    <name evidence="6" type="ORF">DI603_20780</name>
</gene>
<dbReference type="GO" id="GO:0003700">
    <property type="term" value="F:DNA-binding transcription factor activity"/>
    <property type="evidence" value="ECO:0007669"/>
    <property type="project" value="InterPro"/>
</dbReference>
<evidence type="ECO:0000313" key="7">
    <source>
        <dbReference type="Proteomes" id="UP000249633"/>
    </source>
</evidence>
<dbReference type="GO" id="GO:0006351">
    <property type="term" value="P:DNA-templated transcription"/>
    <property type="evidence" value="ECO:0007669"/>
    <property type="project" value="TreeGrafter"/>
</dbReference>
<dbReference type="Pfam" id="PF03466">
    <property type="entry name" value="LysR_substrate"/>
    <property type="match status" value="1"/>
</dbReference>
<dbReference type="SUPFAM" id="SSF53850">
    <property type="entry name" value="Periplasmic binding protein-like II"/>
    <property type="match status" value="1"/>
</dbReference>
<dbReference type="GO" id="GO:0043565">
    <property type="term" value="F:sequence-specific DNA binding"/>
    <property type="evidence" value="ECO:0007669"/>
    <property type="project" value="TreeGrafter"/>
</dbReference>
<dbReference type="PROSITE" id="PS50931">
    <property type="entry name" value="HTH_LYSR"/>
    <property type="match status" value="1"/>
</dbReference>
<proteinExistence type="inferred from homology"/>
<dbReference type="InterPro" id="IPR036390">
    <property type="entry name" value="WH_DNA-bd_sf"/>
</dbReference>
<dbReference type="Proteomes" id="UP000249633">
    <property type="component" value="Unassembled WGS sequence"/>
</dbReference>
<name>A0A2W5D826_9BURK</name>
<dbReference type="InterPro" id="IPR036388">
    <property type="entry name" value="WH-like_DNA-bd_sf"/>
</dbReference>
<dbReference type="InterPro" id="IPR005119">
    <property type="entry name" value="LysR_subst-bd"/>
</dbReference>
<dbReference type="EMBL" id="QFOD01000026">
    <property type="protein sequence ID" value="PZP27931.1"/>
    <property type="molecule type" value="Genomic_DNA"/>
</dbReference>
<evidence type="ECO:0000256" key="2">
    <source>
        <dbReference type="ARBA" id="ARBA00023015"/>
    </source>
</evidence>
<evidence type="ECO:0000256" key="3">
    <source>
        <dbReference type="ARBA" id="ARBA00023125"/>
    </source>
</evidence>
<evidence type="ECO:0000256" key="1">
    <source>
        <dbReference type="ARBA" id="ARBA00009437"/>
    </source>
</evidence>
<keyword evidence="4" id="KW-0804">Transcription</keyword>
<reference evidence="6 7" key="1">
    <citation type="submission" date="2017-08" db="EMBL/GenBank/DDBJ databases">
        <title>Infants hospitalized years apart are colonized by the same room-sourced microbial strains.</title>
        <authorList>
            <person name="Brooks B."/>
            <person name="Olm M.R."/>
            <person name="Firek B.A."/>
            <person name="Baker R."/>
            <person name="Thomas B.C."/>
            <person name="Morowitz M.J."/>
            <person name="Banfield J.F."/>
        </authorList>
    </citation>
    <scope>NUCLEOTIDE SEQUENCE [LARGE SCALE GENOMIC DNA]</scope>
    <source>
        <strain evidence="6">S2_012_000_R2_81</strain>
    </source>
</reference>
<dbReference type="CDD" id="cd08472">
    <property type="entry name" value="PBP2_CrgA_like_3"/>
    <property type="match status" value="1"/>
</dbReference>
<sequence>MDRLDAMHLFMRIVDLGSFTKAADELRLPRASVSLALQQLELRLGVRLLNRTTRHVSPTLDGQAYYLRCQQILQDVGDAEDLFRTSALKPRGKLRVDLQGTQALHFVLPRLGEFHARYPDVELEIGLGDRLVDLVREGVDCVLRSGEPKDSSMVGRRVALLAQVTCASRDYLARRGTPTTLDEFATHDAVNYAGSSGRILPFDFLVDGEQRSLMLGGPVTVSSAYAYAACCSAGLGFIQVPRYHVQAQLDRGELVEVLADWRPAPMPVSVLYPHARQLSSRVRVFVDWLAECMAGAS</sequence>
<dbReference type="FunFam" id="1.10.10.10:FF:000001">
    <property type="entry name" value="LysR family transcriptional regulator"/>
    <property type="match status" value="1"/>
</dbReference>